<dbReference type="Proteomes" id="UP000241769">
    <property type="component" value="Unassembled WGS sequence"/>
</dbReference>
<accession>A0A2P6NXT5</accession>
<feature type="coiled-coil region" evidence="1">
    <location>
        <begin position="875"/>
        <end position="902"/>
    </location>
</feature>
<dbReference type="Gene3D" id="1.20.58.1100">
    <property type="match status" value="1"/>
</dbReference>
<comment type="caution">
    <text evidence="6">The sequence shown here is derived from an EMBL/GenBank/DDBJ whole genome shotgun (WGS) entry which is preliminary data.</text>
</comment>
<evidence type="ECO:0000259" key="5">
    <source>
        <dbReference type="PROSITE" id="PS51259"/>
    </source>
</evidence>
<keyword evidence="1" id="KW-0175">Coiled coil</keyword>
<feature type="domain" description="C2" evidence="3">
    <location>
        <begin position="531"/>
        <end position="645"/>
    </location>
</feature>
<dbReference type="InterPro" id="IPR014770">
    <property type="entry name" value="Munc13_1"/>
</dbReference>
<dbReference type="InterPro" id="IPR014772">
    <property type="entry name" value="Munc13_dom-2"/>
</dbReference>
<protein>
    <submittedName>
        <fullName evidence="6">Putative ADP-ribosylation factor GTPase-activating protein AGD11-like</fullName>
    </submittedName>
</protein>
<keyword evidence="7" id="KW-1185">Reference proteome</keyword>
<dbReference type="Pfam" id="PF00168">
    <property type="entry name" value="C2"/>
    <property type="match status" value="2"/>
</dbReference>
<dbReference type="PANTHER" id="PTHR47263:SF1">
    <property type="entry name" value="C2 DOMAIN PROTEIN (AFU_ORTHOLOGUE AFUA_7G02350)"/>
    <property type="match status" value="1"/>
</dbReference>
<dbReference type="InParanoid" id="A0A2P6NXT5"/>
<feature type="domain" description="C2" evidence="3">
    <location>
        <begin position="43"/>
        <end position="157"/>
    </location>
</feature>
<dbReference type="SUPFAM" id="SSF49562">
    <property type="entry name" value="C2 domain (Calcium/lipid-binding domain, CaLB)"/>
    <property type="match status" value="2"/>
</dbReference>
<dbReference type="InterPro" id="IPR011993">
    <property type="entry name" value="PH-like_dom_sf"/>
</dbReference>
<evidence type="ECO:0000259" key="4">
    <source>
        <dbReference type="PROSITE" id="PS51258"/>
    </source>
</evidence>
<feature type="domain" description="MHD2" evidence="5">
    <location>
        <begin position="1262"/>
        <end position="1379"/>
    </location>
</feature>
<dbReference type="InterPro" id="IPR004182">
    <property type="entry name" value="GRAM"/>
</dbReference>
<dbReference type="SMART" id="SM00568">
    <property type="entry name" value="GRAM"/>
    <property type="match status" value="2"/>
</dbReference>
<proteinExistence type="predicted"/>
<evidence type="ECO:0000313" key="6">
    <source>
        <dbReference type="EMBL" id="PRP88770.1"/>
    </source>
</evidence>
<dbReference type="Gene3D" id="2.60.40.150">
    <property type="entry name" value="C2 domain"/>
    <property type="match status" value="2"/>
</dbReference>
<dbReference type="STRING" id="1890364.A0A2P6NXT5"/>
<dbReference type="OrthoDB" id="30474at2759"/>
<feature type="region of interest" description="Disordered" evidence="2">
    <location>
        <begin position="1"/>
        <end position="52"/>
    </location>
</feature>
<organism evidence="6 7">
    <name type="scientific">Planoprotostelium fungivorum</name>
    <dbReference type="NCBI Taxonomy" id="1890364"/>
    <lineage>
        <taxon>Eukaryota</taxon>
        <taxon>Amoebozoa</taxon>
        <taxon>Evosea</taxon>
        <taxon>Variosea</taxon>
        <taxon>Cavosteliida</taxon>
        <taxon>Cavosteliaceae</taxon>
        <taxon>Planoprotostelium</taxon>
    </lineage>
</organism>
<evidence type="ECO:0000259" key="3">
    <source>
        <dbReference type="PROSITE" id="PS50004"/>
    </source>
</evidence>
<dbReference type="Gene3D" id="2.30.29.30">
    <property type="entry name" value="Pleckstrin-homology domain (PH domain)/Phosphotyrosine-binding domain (PTB)"/>
    <property type="match status" value="1"/>
</dbReference>
<dbReference type="CDD" id="cd00030">
    <property type="entry name" value="C2"/>
    <property type="match status" value="2"/>
</dbReference>
<dbReference type="InterPro" id="IPR000008">
    <property type="entry name" value="C2_dom"/>
</dbReference>
<dbReference type="EMBL" id="MDYQ01000007">
    <property type="protein sequence ID" value="PRP88770.1"/>
    <property type="molecule type" value="Genomic_DNA"/>
</dbReference>
<name>A0A2P6NXT5_9EUKA</name>
<feature type="compositionally biased region" description="Low complexity" evidence="2">
    <location>
        <begin position="1"/>
        <end position="31"/>
    </location>
</feature>
<dbReference type="Pfam" id="PF02893">
    <property type="entry name" value="GRAM"/>
    <property type="match status" value="1"/>
</dbReference>
<sequence length="1590" mass="183732">MSLSSFAKLSSLLSPKGSRRGSTSSSAASSREQSDDEEYSGPISPKMKAAQQRSASTDTYVLNLLVAGARDLPNRPNSQSKVDPYVSIKLEKEKFKTKTLHKTSQPQWNEKPVIRTEEAVLTLKCYHKELIGKHSLGIIQIPVSQIRAENSTMTKWIPLQPRKEGGSAQGEICITCDFQVVTRETMREGEEKALKKFHERFPSVSYQEKVFGCYSGALHMDGISRFGYVYLSQRHVCYFSLLGTHKRILPIADIIDLERTSCLLLIPEGVLTFKMKDGRKYHFTRLVHAGKMFDVVQTEREIIQGTQEVNGAPTSIVPEEKKEKVIQVQVKLSGAESAVARRIDETKRVHHIVSSLCESFQIREPSCFTLSWERPEKKKERRMKRLELHRQLTSYHIPEGALLHLQRPVRKQMVVPDLPFSTYQQKFQVREGRESELAVEFALHCVEFSLAVNDDATHLINTEIIKEAMQVSDADYEEMMKRVHRNGEGIETLLVELNYRFQNAERHPYYTRANFRNNTEYDRWRKRERTTIIDIERNLITSDPSFFATLHLKVLEAESLIATDLKTSDPFVVIKLGLYEARTKTKSSTLNPIWNENFEIEVVSGEEELVVQVFDRDIFSPDDSLGSITITMEELLKHESTTKWYALAGEGRIKLETRLTHPYAKYIREITGVVETSTPTISSPTLDASSPLVDGEGDNDIEPVEENSFFSSGLINHNRHFFNLCRALSEHIIHLMKKESTTDSTGMGQMKIFKGFLSFLEEYSGRFGVGWLFCQLSKLYFLEDSFLFLLDQIRRHLEQISLRRDKAPVTRFETTLYRSICRKMWIQVADAIRRRVELFPQNKPKKSVESLSKIVYLLCNNAENLAISKIRSFLQDSSRTKFQKFTEEAEKLEEEGEEHIQLLQHNGILPHLQRHKSIVPKASRKSLTVAQFDLLADRTVQEMKEESLFSPSFPEAVHVEETTTKIYLDLIWKEVKLLCAEENSTDSLGVYVKVRRMLKLVKVTDEEKVDKTNELENMFVPFVMTWLKEIAIKLNAWMEGALELDKKSAQIEDGKFHTSSVSDTFEAVRAALDYLCKLKMRDHYFTWNFLVVACVVGKKYTERLTAELRRDLGLSDETEDDITLTPGFIRHHLKCKHKYHSHHHDHQQEITKALAAEPHSITVQQCLYLGNNEVARVQMNDFAEAMETVLRERKIPPSLTGQDDPDNFFGPTMRALKIERERSLQALWERIGPYVRAQILLATQDNDHKRATREKKKSEPVGRPLERLTNYLDEQLTTFIDHTSPELFRIIIRFLWDALLVDVSDMIFPDDEDDDDEEEPDLMTEEECTRMQAVLKRMEDFFYANGAGINRDKIGEGIDRLERMMKLIRLPTREVIDIHLKLKAREAGDVHADENKRIAITSDVPIDGFNMSYTTMVLDSRREDKIAQSFLNETKQKDFHLKQQLFREKYMLTDAELILESWPATHERKMGHLVLTTSYLVFDPLMSNSDSDDDIILLLSEIISAIRKKTLLKIYECLVVKNKLGEEFLFSSWSCKSMLRDIVHYRITMEHPEMTVEEIEEEEHALEDNHWREWVAQPSTNKPTSKNSAK</sequence>
<dbReference type="Gene3D" id="1.10.357.50">
    <property type="match status" value="1"/>
</dbReference>
<evidence type="ECO:0000256" key="1">
    <source>
        <dbReference type="SAM" id="Coils"/>
    </source>
</evidence>
<dbReference type="PANTHER" id="PTHR47263">
    <property type="entry name" value="ADENYLATE CYCLASE ACTIVATION PROTEIN GIT1"/>
    <property type="match status" value="1"/>
</dbReference>
<dbReference type="InterPro" id="IPR035892">
    <property type="entry name" value="C2_domain_sf"/>
</dbReference>
<dbReference type="PROSITE" id="PS51258">
    <property type="entry name" value="MHD1"/>
    <property type="match status" value="1"/>
</dbReference>
<evidence type="ECO:0000313" key="7">
    <source>
        <dbReference type="Proteomes" id="UP000241769"/>
    </source>
</evidence>
<feature type="region of interest" description="Disordered" evidence="2">
    <location>
        <begin position="1570"/>
        <end position="1590"/>
    </location>
</feature>
<reference evidence="6 7" key="1">
    <citation type="journal article" date="2018" name="Genome Biol. Evol.">
        <title>Multiple Roots of Fruiting Body Formation in Amoebozoa.</title>
        <authorList>
            <person name="Hillmann F."/>
            <person name="Forbes G."/>
            <person name="Novohradska S."/>
            <person name="Ferling I."/>
            <person name="Riege K."/>
            <person name="Groth M."/>
            <person name="Westermann M."/>
            <person name="Marz M."/>
            <person name="Spaller T."/>
            <person name="Winckler T."/>
            <person name="Schaap P."/>
            <person name="Glockner G."/>
        </authorList>
    </citation>
    <scope>NUCLEOTIDE SEQUENCE [LARGE SCALE GENOMIC DNA]</scope>
    <source>
        <strain evidence="6 7">Jena</strain>
    </source>
</reference>
<feature type="domain" description="MHD1" evidence="4">
    <location>
        <begin position="988"/>
        <end position="1108"/>
    </location>
</feature>
<evidence type="ECO:0000256" key="2">
    <source>
        <dbReference type="SAM" id="MobiDB-lite"/>
    </source>
</evidence>
<feature type="compositionally biased region" description="Polar residues" evidence="2">
    <location>
        <begin position="1577"/>
        <end position="1590"/>
    </location>
</feature>
<dbReference type="PROSITE" id="PS50004">
    <property type="entry name" value="C2"/>
    <property type="match status" value="2"/>
</dbReference>
<dbReference type="PROSITE" id="PS51259">
    <property type="entry name" value="MHD2"/>
    <property type="match status" value="1"/>
</dbReference>
<dbReference type="InterPro" id="IPR052811">
    <property type="entry name" value="Glucose_resp_signaling"/>
</dbReference>
<gene>
    <name evidence="6" type="ORF">PROFUN_00238</name>
</gene>
<dbReference type="SMART" id="SM00239">
    <property type="entry name" value="C2"/>
    <property type="match status" value="2"/>
</dbReference>